<feature type="domain" description="Carbamoyltransferase" evidence="2">
    <location>
        <begin position="313"/>
        <end position="384"/>
    </location>
</feature>
<evidence type="ECO:0000256" key="1">
    <source>
        <dbReference type="ARBA" id="ARBA00006129"/>
    </source>
</evidence>
<dbReference type="Proteomes" id="UP000177457">
    <property type="component" value="Unassembled WGS sequence"/>
</dbReference>
<dbReference type="CDD" id="cd24098">
    <property type="entry name" value="ASKHA_NBD_TobZ_N"/>
    <property type="match status" value="1"/>
</dbReference>
<comment type="similarity">
    <text evidence="1">Belongs to the NodU/CmcH family.</text>
</comment>
<dbReference type="InterPro" id="IPR043129">
    <property type="entry name" value="ATPase_NBD"/>
</dbReference>
<dbReference type="Gene3D" id="3.30.420.40">
    <property type="match status" value="1"/>
</dbReference>
<comment type="caution">
    <text evidence="4">The sequence shown here is derived from an EMBL/GenBank/DDBJ whole genome shotgun (WGS) entry which is preliminary data.</text>
</comment>
<reference evidence="4 5" key="1">
    <citation type="journal article" date="2016" name="Nat. Commun.">
        <title>Thousands of microbial genomes shed light on interconnected biogeochemical processes in an aquifer system.</title>
        <authorList>
            <person name="Anantharaman K."/>
            <person name="Brown C.T."/>
            <person name="Hug L.A."/>
            <person name="Sharon I."/>
            <person name="Castelle C.J."/>
            <person name="Probst A.J."/>
            <person name="Thomas B.C."/>
            <person name="Singh A."/>
            <person name="Wilkins M.J."/>
            <person name="Karaoz U."/>
            <person name="Brodie E.L."/>
            <person name="Williams K.H."/>
            <person name="Hubbard S.S."/>
            <person name="Banfield J.F."/>
        </authorList>
    </citation>
    <scope>NUCLEOTIDE SEQUENCE [LARGE SCALE GENOMIC DNA]</scope>
</reference>
<sequence>MNVLGLKITAHDTGAAVMSESGVVAIAEERLNRVKHSRGMFPYLSIAYCLHAMDLEPEDIDLIVMDQVSDRSVVKMKEIFLRWDAEKRFARAKIEVINHHDAHAASAFFCSPFTEAAILVYDGSGEQFVTHLGVKADETETYYYGSGNTFSILDKTLHTRLPNRRFPYTFGIGKLYSYLSAVYVNFGRYNEGKLMGLAAYGDSRILKEYPLRRWFCDHLGQLVCNAQIRFPGQQYSAVPLVKKLFQPKAAAIIVRLVWTKCVRVLRPLFLRLLMATDRKTSMFLEDPCVFKPIHLPKPRRPKDFPLPDSYYASIAYAAQKVLESFAIASGKKLKKLTNTDTICVAGGVGLNIDANKHFIKEVGFKNIFVQPGASDTGIPLGCALYGWHMIAKMPRSWEMRSASLGRKYSDKEIEAALSKFQGRIRAEKPVNTLRKTAQLIADGRIIGWFHGGSEYGPRSLGNRSILCNAAIPRMKDILNNTVKHRESWRPFAASILAEHVQDWFDLDIPSPFMLFEGQVRKDKRDRIPSVVHVDGTSRIQAVSPASNARYYELIKEFFGITGVPLVLNTSFNLGGDPIVETPEDALDTFVKTKMDYLILEDFIVSKEDPSEHDTA</sequence>
<feature type="domain" description="Carbamoyltransferase C-terminal" evidence="3">
    <location>
        <begin position="437"/>
        <end position="606"/>
    </location>
</feature>
<dbReference type="InterPro" id="IPR003696">
    <property type="entry name" value="Carbtransf_dom"/>
</dbReference>
<name>A0A1F6MDH3_9BACT</name>
<dbReference type="Gene3D" id="3.90.870.20">
    <property type="entry name" value="Carbamoyltransferase, C-terminal domain"/>
    <property type="match status" value="1"/>
</dbReference>
<dbReference type="GO" id="GO:0003824">
    <property type="term" value="F:catalytic activity"/>
    <property type="evidence" value="ECO:0007669"/>
    <property type="project" value="InterPro"/>
</dbReference>
<accession>A0A1F6MDH3</accession>
<feature type="domain" description="Carbamoyltransferase" evidence="2">
    <location>
        <begin position="3"/>
        <end position="86"/>
    </location>
</feature>
<dbReference type="InterPro" id="IPR051338">
    <property type="entry name" value="NodU/CmcH_Carbamoyltrnsfr"/>
</dbReference>
<dbReference type="STRING" id="1798683.A3C90_00235"/>
<evidence type="ECO:0000313" key="5">
    <source>
        <dbReference type="Proteomes" id="UP000177457"/>
    </source>
</evidence>
<dbReference type="InterPro" id="IPR038152">
    <property type="entry name" value="Carbam_trans_C_sf"/>
</dbReference>
<dbReference type="InterPro" id="IPR031730">
    <property type="entry name" value="Carbam_trans_C"/>
</dbReference>
<proteinExistence type="inferred from homology"/>
<dbReference type="EMBL" id="MFQE01000077">
    <property type="protein sequence ID" value="OGH69533.1"/>
    <property type="molecule type" value="Genomic_DNA"/>
</dbReference>
<dbReference type="Pfam" id="PF16861">
    <property type="entry name" value="Carbam_trans_C"/>
    <property type="match status" value="1"/>
</dbReference>
<protein>
    <recommendedName>
        <fullName evidence="6">Carbamoyltransferase</fullName>
    </recommendedName>
</protein>
<dbReference type="SUPFAM" id="SSF53067">
    <property type="entry name" value="Actin-like ATPase domain"/>
    <property type="match status" value="1"/>
</dbReference>
<organism evidence="4 5">
    <name type="scientific">Candidatus Magasanikbacteria bacterium RIFCSPHIGHO2_02_FULL_51_14</name>
    <dbReference type="NCBI Taxonomy" id="1798683"/>
    <lineage>
        <taxon>Bacteria</taxon>
        <taxon>Candidatus Magasanikiibacteriota</taxon>
    </lineage>
</organism>
<evidence type="ECO:0000259" key="3">
    <source>
        <dbReference type="Pfam" id="PF16861"/>
    </source>
</evidence>
<evidence type="ECO:0000259" key="2">
    <source>
        <dbReference type="Pfam" id="PF02543"/>
    </source>
</evidence>
<evidence type="ECO:0008006" key="6">
    <source>
        <dbReference type="Google" id="ProtNLM"/>
    </source>
</evidence>
<dbReference type="PANTHER" id="PTHR34847:SF1">
    <property type="entry name" value="NODULATION PROTEIN U"/>
    <property type="match status" value="1"/>
</dbReference>
<dbReference type="Pfam" id="PF02543">
    <property type="entry name" value="Carbam_trans_N"/>
    <property type="match status" value="3"/>
</dbReference>
<dbReference type="AlphaFoldDB" id="A0A1F6MDH3"/>
<feature type="domain" description="Carbamoyltransferase" evidence="2">
    <location>
        <begin position="87"/>
        <end position="206"/>
    </location>
</feature>
<gene>
    <name evidence="4" type="ORF">A3C90_00235</name>
</gene>
<dbReference type="PANTHER" id="PTHR34847">
    <property type="entry name" value="NODULATION PROTEIN U"/>
    <property type="match status" value="1"/>
</dbReference>
<evidence type="ECO:0000313" key="4">
    <source>
        <dbReference type="EMBL" id="OGH69533.1"/>
    </source>
</evidence>